<reference evidence="1" key="1">
    <citation type="submission" date="2021-01" db="EMBL/GenBank/DDBJ databases">
        <authorList>
            <consortium name="Genoscope - CEA"/>
            <person name="William W."/>
        </authorList>
    </citation>
    <scope>NUCLEOTIDE SEQUENCE</scope>
</reference>
<accession>A0A8S1PE59</accession>
<comment type="caution">
    <text evidence="1">The sequence shown here is derived from an EMBL/GenBank/DDBJ whole genome shotgun (WGS) entry which is preliminary data.</text>
</comment>
<gene>
    <name evidence="1" type="ORF">PSON_ATCC_30995.1.T0740236</name>
</gene>
<keyword evidence="2" id="KW-1185">Reference proteome</keyword>
<protein>
    <submittedName>
        <fullName evidence="1">Uncharacterized protein</fullName>
    </submittedName>
</protein>
<proteinExistence type="predicted"/>
<name>A0A8S1PE59_9CILI</name>
<evidence type="ECO:0000313" key="2">
    <source>
        <dbReference type="Proteomes" id="UP000692954"/>
    </source>
</evidence>
<organism evidence="1 2">
    <name type="scientific">Paramecium sonneborni</name>
    <dbReference type="NCBI Taxonomy" id="65129"/>
    <lineage>
        <taxon>Eukaryota</taxon>
        <taxon>Sar</taxon>
        <taxon>Alveolata</taxon>
        <taxon>Ciliophora</taxon>
        <taxon>Intramacronucleata</taxon>
        <taxon>Oligohymenophorea</taxon>
        <taxon>Peniculida</taxon>
        <taxon>Parameciidae</taxon>
        <taxon>Paramecium</taxon>
    </lineage>
</organism>
<dbReference type="Proteomes" id="UP000692954">
    <property type="component" value="Unassembled WGS sequence"/>
</dbReference>
<dbReference type="AlphaFoldDB" id="A0A8S1PE59"/>
<sequence>MNFLQIITNAIKTIQKLLIIKKSIKYVITSLTIFIYKIIQKKLFFIIYKHQLQLSQIEQLLKQSIFKKTLFKSINMIKSLIFY</sequence>
<evidence type="ECO:0000313" key="1">
    <source>
        <dbReference type="EMBL" id="CAD8100828.1"/>
    </source>
</evidence>
<dbReference type="EMBL" id="CAJJDN010000074">
    <property type="protein sequence ID" value="CAD8100828.1"/>
    <property type="molecule type" value="Genomic_DNA"/>
</dbReference>